<accession>A0A2P2N0G2</accession>
<dbReference type="AlphaFoldDB" id="A0A2P2N0G2"/>
<proteinExistence type="predicted"/>
<dbReference type="EMBL" id="GGEC01055447">
    <property type="protein sequence ID" value="MBX35931.1"/>
    <property type="molecule type" value="Transcribed_RNA"/>
</dbReference>
<name>A0A2P2N0G2_RHIMU</name>
<evidence type="ECO:0000313" key="1">
    <source>
        <dbReference type="EMBL" id="MBX35931.1"/>
    </source>
</evidence>
<protein>
    <submittedName>
        <fullName evidence="1">Uncharacterized protein</fullName>
    </submittedName>
</protein>
<reference evidence="1" key="1">
    <citation type="submission" date="2018-02" db="EMBL/GenBank/DDBJ databases">
        <title>Rhizophora mucronata_Transcriptome.</title>
        <authorList>
            <person name="Meera S.P."/>
            <person name="Sreeshan A."/>
            <person name="Augustine A."/>
        </authorList>
    </citation>
    <scope>NUCLEOTIDE SEQUENCE</scope>
    <source>
        <tissue evidence="1">Leaf</tissue>
    </source>
</reference>
<organism evidence="1">
    <name type="scientific">Rhizophora mucronata</name>
    <name type="common">Asiatic mangrove</name>
    <dbReference type="NCBI Taxonomy" id="61149"/>
    <lineage>
        <taxon>Eukaryota</taxon>
        <taxon>Viridiplantae</taxon>
        <taxon>Streptophyta</taxon>
        <taxon>Embryophyta</taxon>
        <taxon>Tracheophyta</taxon>
        <taxon>Spermatophyta</taxon>
        <taxon>Magnoliopsida</taxon>
        <taxon>eudicotyledons</taxon>
        <taxon>Gunneridae</taxon>
        <taxon>Pentapetalae</taxon>
        <taxon>rosids</taxon>
        <taxon>fabids</taxon>
        <taxon>Malpighiales</taxon>
        <taxon>Rhizophoraceae</taxon>
        <taxon>Rhizophora</taxon>
    </lineage>
</organism>
<sequence>MPIKATSAELPRKYFSYPSNDTLPCGTPILIRFFTGHDMSKLIPTPATLNSIIMHGYQMSKLII</sequence>